<dbReference type="InterPro" id="IPR002656">
    <property type="entry name" value="Acyl_transf_3_dom"/>
</dbReference>
<dbReference type="RefSeq" id="WP_092651219.1">
    <property type="nucleotide sequence ID" value="NZ_FOHA01000005.1"/>
</dbReference>
<dbReference type="Pfam" id="PF01757">
    <property type="entry name" value="Acyl_transf_3"/>
    <property type="match status" value="1"/>
</dbReference>
<feature type="transmembrane region" description="Helical" evidence="1">
    <location>
        <begin position="121"/>
        <end position="139"/>
    </location>
</feature>
<feature type="transmembrane region" description="Helical" evidence="1">
    <location>
        <begin position="236"/>
        <end position="254"/>
    </location>
</feature>
<feature type="transmembrane region" description="Helical" evidence="1">
    <location>
        <begin position="146"/>
        <end position="166"/>
    </location>
</feature>
<dbReference type="PANTHER" id="PTHR37312">
    <property type="entry name" value="MEMBRANE-BOUND ACYLTRANSFERASE YKRP-RELATED"/>
    <property type="match status" value="1"/>
</dbReference>
<dbReference type="Proteomes" id="UP000198948">
    <property type="component" value="Unassembled WGS sequence"/>
</dbReference>
<gene>
    <name evidence="3" type="ORF">SAMN04488559_105108</name>
</gene>
<keyword evidence="1" id="KW-0812">Transmembrane</keyword>
<dbReference type="STRING" id="142588.SAMN04488559_105108"/>
<evidence type="ECO:0000256" key="1">
    <source>
        <dbReference type="SAM" id="Phobius"/>
    </source>
</evidence>
<proteinExistence type="predicted"/>
<sequence length="340" mass="39869">MKSRENDIDYLKGIGIFFVVWGHVWLIPGDIFHYIYSFHMPLFFMLSGYLYYMHRERYHKNTFKQFIKNKARSLLVPYLSFYVVSLILTAITASIQLNVSFFVITLKGIFLSNHWQNVNNFALWYLPLSFIAIIIFYLLEKRGKWQLFLGVCLSLILTPISYQMLYQSTGRVPFTIHVLFPAIVFLAIGYWMNKYSCLEWLKKQYFAKTILLLIVGGIGLSTSLKWPSEILFIENIGYFVTAVLNLLFILWVSLNNQNKVISYLGKHSLFIYGLHRPIIHLMNHYQVERILNRLAIKGLFASLVITISAIIFSLLLMYIYMTLKKIILVNSVEKNNYQTP</sequence>
<keyword evidence="1" id="KW-0472">Membrane</keyword>
<feature type="transmembrane region" description="Helical" evidence="1">
    <location>
        <begin position="172"/>
        <end position="193"/>
    </location>
</feature>
<reference evidence="3 4" key="1">
    <citation type="submission" date="2016-10" db="EMBL/GenBank/DDBJ databases">
        <authorList>
            <person name="de Groot N.N."/>
        </authorList>
    </citation>
    <scope>NUCLEOTIDE SEQUENCE [LARGE SCALE GENOMIC DNA]</scope>
    <source>
        <strain evidence="3 4">DSM 13760</strain>
    </source>
</reference>
<feature type="transmembrane region" description="Helical" evidence="1">
    <location>
        <begin position="74"/>
        <end position="101"/>
    </location>
</feature>
<dbReference type="GO" id="GO:0016747">
    <property type="term" value="F:acyltransferase activity, transferring groups other than amino-acyl groups"/>
    <property type="evidence" value="ECO:0007669"/>
    <property type="project" value="InterPro"/>
</dbReference>
<evidence type="ECO:0000313" key="4">
    <source>
        <dbReference type="Proteomes" id="UP000198948"/>
    </source>
</evidence>
<protein>
    <submittedName>
        <fullName evidence="3">Fucose 4-O-acetylase</fullName>
    </submittedName>
</protein>
<keyword evidence="4" id="KW-1185">Reference proteome</keyword>
<feature type="transmembrane region" description="Helical" evidence="1">
    <location>
        <begin position="299"/>
        <end position="321"/>
    </location>
</feature>
<feature type="transmembrane region" description="Helical" evidence="1">
    <location>
        <begin position="205"/>
        <end position="224"/>
    </location>
</feature>
<feature type="domain" description="Acyltransferase 3" evidence="2">
    <location>
        <begin position="6"/>
        <end position="317"/>
    </location>
</feature>
<accession>A0A1H9RUW1</accession>
<dbReference type="PANTHER" id="PTHR37312:SF1">
    <property type="entry name" value="MEMBRANE-BOUND ACYLTRANSFERASE YKRP-RELATED"/>
    <property type="match status" value="1"/>
</dbReference>
<feature type="transmembrane region" description="Helical" evidence="1">
    <location>
        <begin position="34"/>
        <end position="53"/>
    </location>
</feature>
<evidence type="ECO:0000259" key="2">
    <source>
        <dbReference type="Pfam" id="PF01757"/>
    </source>
</evidence>
<organism evidence="3 4">
    <name type="scientific">Isobaculum melis</name>
    <dbReference type="NCBI Taxonomy" id="142588"/>
    <lineage>
        <taxon>Bacteria</taxon>
        <taxon>Bacillati</taxon>
        <taxon>Bacillota</taxon>
        <taxon>Bacilli</taxon>
        <taxon>Lactobacillales</taxon>
        <taxon>Carnobacteriaceae</taxon>
        <taxon>Isobaculum</taxon>
    </lineage>
</organism>
<dbReference type="AlphaFoldDB" id="A0A1H9RUW1"/>
<keyword evidence="1" id="KW-1133">Transmembrane helix</keyword>
<dbReference type="OrthoDB" id="6623990at2"/>
<name>A0A1H9RUW1_9LACT</name>
<evidence type="ECO:0000313" key="3">
    <source>
        <dbReference type="EMBL" id="SER76650.1"/>
    </source>
</evidence>
<dbReference type="InterPro" id="IPR052734">
    <property type="entry name" value="Nod_factor_acetyltransferase"/>
</dbReference>
<feature type="transmembrane region" description="Helical" evidence="1">
    <location>
        <begin position="10"/>
        <end position="28"/>
    </location>
</feature>
<dbReference type="EMBL" id="FOHA01000005">
    <property type="protein sequence ID" value="SER76650.1"/>
    <property type="molecule type" value="Genomic_DNA"/>
</dbReference>